<evidence type="ECO:0000313" key="5">
    <source>
        <dbReference type="EMBL" id="CAB4214751.1"/>
    </source>
</evidence>
<organism evidence="6">
    <name type="scientific">uncultured Caudovirales phage</name>
    <dbReference type="NCBI Taxonomy" id="2100421"/>
    <lineage>
        <taxon>Viruses</taxon>
        <taxon>Duplodnaviria</taxon>
        <taxon>Heunggongvirae</taxon>
        <taxon>Uroviricota</taxon>
        <taxon>Caudoviricetes</taxon>
        <taxon>Peduoviridae</taxon>
        <taxon>Maltschvirus</taxon>
        <taxon>Maltschvirus maltsch</taxon>
    </lineage>
</organism>
<name>A0A6J7XEQ7_9CAUD</name>
<sequence length="301" mass="32973">MNDLVPMSDIEKMGTAIAKSGLFGMKTPEQAIALMLIAQAEGMHPAIAARDYHVIQGRPALKADAMLARFQAAGGKVQWDIYTDEEVKATFSHAAGGSITLSWTLSQAKKIGLATKDSWKNYPRAMLRARVISEGIRTVYPGCVVGVYTPEEVGDFEPRSSGAVRDMGSVEVVSEPVPNAPVLRTDAIATMVDDIPPEPLEQWPLQIPGRKEQMFHSKTEWIDGLLELVDKVLASKSLSVSDQDEKVESLKKANIPTFQRIGLVQATEVYKQIKSRFPREATDSEKKLVAEFAAEFGAKTI</sequence>
<dbReference type="EMBL" id="LR796570">
    <property type="protein sequence ID" value="CAB4152177.1"/>
    <property type="molecule type" value="Genomic_DNA"/>
</dbReference>
<evidence type="ECO:0008006" key="7">
    <source>
        <dbReference type="Google" id="ProtNLM"/>
    </source>
</evidence>
<reference evidence="6" key="1">
    <citation type="submission" date="2020-05" db="EMBL/GenBank/DDBJ databases">
        <authorList>
            <person name="Chiriac C."/>
            <person name="Salcher M."/>
            <person name="Ghai R."/>
            <person name="Kavagutti S V."/>
        </authorList>
    </citation>
    <scope>NUCLEOTIDE SEQUENCE</scope>
</reference>
<dbReference type="EMBL" id="LR797322">
    <property type="protein sequence ID" value="CAB4202274.1"/>
    <property type="molecule type" value="Genomic_DNA"/>
</dbReference>
<dbReference type="EMBL" id="LR797416">
    <property type="protein sequence ID" value="CAB4214751.1"/>
    <property type="molecule type" value="Genomic_DNA"/>
</dbReference>
<evidence type="ECO:0000313" key="1">
    <source>
        <dbReference type="EMBL" id="CAB4152177.1"/>
    </source>
</evidence>
<gene>
    <name evidence="3" type="ORF">UFOVP1104_52</name>
    <name evidence="4" type="ORF">UFOVP1371_4</name>
    <name evidence="5" type="ORF">UFOVP1468_12</name>
    <name evidence="6" type="ORF">UFOVP1555_23</name>
    <name evidence="1" type="ORF">UFOVP596_56</name>
    <name evidence="2" type="ORF">UFOVP938_49</name>
</gene>
<dbReference type="EMBL" id="LR797047">
    <property type="protein sequence ID" value="CAB4183648.1"/>
    <property type="molecule type" value="Genomic_DNA"/>
</dbReference>
<dbReference type="EMBL" id="LR796883">
    <property type="protein sequence ID" value="CAB4172692.1"/>
    <property type="molecule type" value="Genomic_DNA"/>
</dbReference>
<accession>A0A6J7XEQ7</accession>
<protein>
    <recommendedName>
        <fullName evidence="7">RecT family protein</fullName>
    </recommendedName>
</protein>
<dbReference type="EMBL" id="LR798399">
    <property type="protein sequence ID" value="CAB5229307.1"/>
    <property type="molecule type" value="Genomic_DNA"/>
</dbReference>
<evidence type="ECO:0000313" key="2">
    <source>
        <dbReference type="EMBL" id="CAB4172692.1"/>
    </source>
</evidence>
<evidence type="ECO:0000313" key="3">
    <source>
        <dbReference type="EMBL" id="CAB4183648.1"/>
    </source>
</evidence>
<proteinExistence type="predicted"/>
<evidence type="ECO:0000313" key="4">
    <source>
        <dbReference type="EMBL" id="CAB4202274.1"/>
    </source>
</evidence>
<evidence type="ECO:0000313" key="6">
    <source>
        <dbReference type="EMBL" id="CAB5229307.1"/>
    </source>
</evidence>